<dbReference type="RefSeq" id="WP_188091333.1">
    <property type="nucleotide sequence ID" value="NZ_JACVFC010000005.1"/>
</dbReference>
<evidence type="ECO:0000313" key="1">
    <source>
        <dbReference type="EMBL" id="MBC9934217.1"/>
    </source>
</evidence>
<proteinExistence type="predicted"/>
<organism evidence="1 2">
    <name type="scientific">Chitinophaga qingshengii</name>
    <dbReference type="NCBI Taxonomy" id="1569794"/>
    <lineage>
        <taxon>Bacteria</taxon>
        <taxon>Pseudomonadati</taxon>
        <taxon>Bacteroidota</taxon>
        <taxon>Chitinophagia</taxon>
        <taxon>Chitinophagales</taxon>
        <taxon>Chitinophagaceae</taxon>
        <taxon>Chitinophaga</taxon>
    </lineage>
</organism>
<dbReference type="EMBL" id="JACVFC010000005">
    <property type="protein sequence ID" value="MBC9934217.1"/>
    <property type="molecule type" value="Genomic_DNA"/>
</dbReference>
<protein>
    <submittedName>
        <fullName evidence="1">Class I lanthipeptide</fullName>
    </submittedName>
</protein>
<name>A0ABR7TUV6_9BACT</name>
<evidence type="ECO:0000313" key="2">
    <source>
        <dbReference type="Proteomes" id="UP000659124"/>
    </source>
</evidence>
<reference evidence="1 2" key="1">
    <citation type="submission" date="2020-09" db="EMBL/GenBank/DDBJ databases">
        <title>Genome sequences of type strains of Chitinophaga qingshengii and Chitinophaga varians.</title>
        <authorList>
            <person name="Kittiwongwattana C."/>
        </authorList>
    </citation>
    <scope>NUCLEOTIDE SEQUENCE [LARGE SCALE GENOMIC DNA]</scope>
    <source>
        <strain evidence="1 2">JCM 30026</strain>
    </source>
</reference>
<dbReference type="NCBIfam" id="NF038153">
    <property type="entry name" value="lant_leader_L1a"/>
    <property type="match status" value="1"/>
</dbReference>
<comment type="caution">
    <text evidence="1">The sequence shown here is derived from an EMBL/GenBank/DDBJ whole genome shotgun (WGS) entry which is preliminary data.</text>
</comment>
<dbReference type="InterPro" id="IPR058238">
    <property type="entry name" value="Lant_leader_dom"/>
</dbReference>
<sequence>MRKKKVSLKNKLILNKSAVSSLTMQQQSMVGGIPVTVAPRCPVTIVDTCITYMPGQDQCYMCN</sequence>
<gene>
    <name evidence="1" type="ORF">ICL07_27770</name>
</gene>
<accession>A0ABR7TUV6</accession>
<keyword evidence="2" id="KW-1185">Reference proteome</keyword>
<dbReference type="Proteomes" id="UP000659124">
    <property type="component" value="Unassembled WGS sequence"/>
</dbReference>